<protein>
    <submittedName>
        <fullName evidence="1">Uncharacterized protein</fullName>
    </submittedName>
</protein>
<dbReference type="EMBL" id="BLXT01008169">
    <property type="protein sequence ID" value="GFO46169.1"/>
    <property type="molecule type" value="Genomic_DNA"/>
</dbReference>
<evidence type="ECO:0000313" key="1">
    <source>
        <dbReference type="EMBL" id="GFO46169.1"/>
    </source>
</evidence>
<proteinExistence type="predicted"/>
<reference evidence="1 2" key="1">
    <citation type="journal article" date="2021" name="Elife">
        <title>Chloroplast acquisition without the gene transfer in kleptoplastic sea slugs, Plakobranchus ocellatus.</title>
        <authorList>
            <person name="Maeda T."/>
            <person name="Takahashi S."/>
            <person name="Yoshida T."/>
            <person name="Shimamura S."/>
            <person name="Takaki Y."/>
            <person name="Nagai Y."/>
            <person name="Toyoda A."/>
            <person name="Suzuki Y."/>
            <person name="Arimoto A."/>
            <person name="Ishii H."/>
            <person name="Satoh N."/>
            <person name="Nishiyama T."/>
            <person name="Hasebe M."/>
            <person name="Maruyama T."/>
            <person name="Minagawa J."/>
            <person name="Obokata J."/>
            <person name="Shigenobu S."/>
        </authorList>
    </citation>
    <scope>NUCLEOTIDE SEQUENCE [LARGE SCALE GENOMIC DNA]</scope>
</reference>
<evidence type="ECO:0000313" key="2">
    <source>
        <dbReference type="Proteomes" id="UP000735302"/>
    </source>
</evidence>
<organism evidence="1 2">
    <name type="scientific">Plakobranchus ocellatus</name>
    <dbReference type="NCBI Taxonomy" id="259542"/>
    <lineage>
        <taxon>Eukaryota</taxon>
        <taxon>Metazoa</taxon>
        <taxon>Spiralia</taxon>
        <taxon>Lophotrochozoa</taxon>
        <taxon>Mollusca</taxon>
        <taxon>Gastropoda</taxon>
        <taxon>Heterobranchia</taxon>
        <taxon>Euthyneura</taxon>
        <taxon>Panpulmonata</taxon>
        <taxon>Sacoglossa</taxon>
        <taxon>Placobranchoidea</taxon>
        <taxon>Plakobranchidae</taxon>
        <taxon>Plakobranchus</taxon>
    </lineage>
</organism>
<comment type="caution">
    <text evidence="1">The sequence shown here is derived from an EMBL/GenBank/DDBJ whole genome shotgun (WGS) entry which is preliminary data.</text>
</comment>
<dbReference type="AlphaFoldDB" id="A0AAV4DQ95"/>
<accession>A0AAV4DQ95</accession>
<gene>
    <name evidence="1" type="ORF">PoB_007267400</name>
</gene>
<dbReference type="Proteomes" id="UP000735302">
    <property type="component" value="Unassembled WGS sequence"/>
</dbReference>
<sequence>MAQPQQSDPKLLGLLSGQVIWGGLQLKLSVVGSKEGPSRSRGLFPIHCATDAPLDRRAPKISGLVPYPLCYRCPSRQKGPSRSRGLFPIHCATDAPLDRRVSDGSLIFSRRVRLVLRHQRHPSFVKTMNSLLFRSINQNLSRCRFETLSTKGKSALTMLCENVLFGFQRISLSELTTPSNGFD</sequence>
<name>A0AAV4DQ95_9GAST</name>
<keyword evidence="2" id="KW-1185">Reference proteome</keyword>